<gene>
    <name evidence="2" type="ORF">BDV41DRAFT_565066</name>
</gene>
<protein>
    <submittedName>
        <fullName evidence="2">Endoribonuclease L-PSP/chorismate mutase-like protein</fullName>
    </submittedName>
</protein>
<organism evidence="2 3">
    <name type="scientific">Aspergillus transmontanensis</name>
    <dbReference type="NCBI Taxonomy" id="1034304"/>
    <lineage>
        <taxon>Eukaryota</taxon>
        <taxon>Fungi</taxon>
        <taxon>Dikarya</taxon>
        <taxon>Ascomycota</taxon>
        <taxon>Pezizomycotina</taxon>
        <taxon>Eurotiomycetes</taxon>
        <taxon>Eurotiomycetidae</taxon>
        <taxon>Eurotiales</taxon>
        <taxon>Aspergillaceae</taxon>
        <taxon>Aspergillus</taxon>
        <taxon>Aspergillus subgen. Circumdati</taxon>
    </lineage>
</organism>
<dbReference type="Pfam" id="PF01042">
    <property type="entry name" value="Ribonuc_L-PSP"/>
    <property type="match status" value="1"/>
</dbReference>
<sequence length="119" mass="12737">MSSPRAVHTTGAPAPPAFLSQAIRFGSIIFCSGQIGCDPETGRLIEGTIQERTKQILSNINMGDFGSMNEVYATFFSDPMPARTCVCVKELPLGTDVEIECIAAVKGDQKEDVLLSALL</sequence>
<name>A0A5N6VW73_9EURO</name>
<keyword evidence="3" id="KW-1185">Reference proteome</keyword>
<dbReference type="GO" id="GO:0019239">
    <property type="term" value="F:deaminase activity"/>
    <property type="evidence" value="ECO:0007669"/>
    <property type="project" value="TreeGrafter"/>
</dbReference>
<comment type="similarity">
    <text evidence="1">Belongs to the RutC family.</text>
</comment>
<reference evidence="3" key="1">
    <citation type="submission" date="2019-04" db="EMBL/GenBank/DDBJ databases">
        <title>Friends and foes A comparative genomics studyof 23 Aspergillus species from section Flavi.</title>
        <authorList>
            <consortium name="DOE Joint Genome Institute"/>
            <person name="Kjaerbolling I."/>
            <person name="Vesth T."/>
            <person name="Frisvad J.C."/>
            <person name="Nybo J.L."/>
            <person name="Theobald S."/>
            <person name="Kildgaard S."/>
            <person name="Isbrandt T."/>
            <person name="Kuo A."/>
            <person name="Sato A."/>
            <person name="Lyhne E.K."/>
            <person name="Kogle M.E."/>
            <person name="Wiebenga A."/>
            <person name="Kun R.S."/>
            <person name="Lubbers R.J."/>
            <person name="Makela M.R."/>
            <person name="Barry K."/>
            <person name="Chovatia M."/>
            <person name="Clum A."/>
            <person name="Daum C."/>
            <person name="Haridas S."/>
            <person name="He G."/>
            <person name="LaButti K."/>
            <person name="Lipzen A."/>
            <person name="Mondo S."/>
            <person name="Riley R."/>
            <person name="Salamov A."/>
            <person name="Simmons B.A."/>
            <person name="Magnuson J.K."/>
            <person name="Henrissat B."/>
            <person name="Mortensen U.H."/>
            <person name="Larsen T.O."/>
            <person name="Devries R.P."/>
            <person name="Grigoriev I.V."/>
            <person name="Machida M."/>
            <person name="Baker S.E."/>
            <person name="Andersen M.R."/>
        </authorList>
    </citation>
    <scope>NUCLEOTIDE SEQUENCE [LARGE SCALE GENOMIC DNA]</scope>
    <source>
        <strain evidence="3">CBS 130015</strain>
    </source>
</reference>
<dbReference type="GO" id="GO:0005739">
    <property type="term" value="C:mitochondrion"/>
    <property type="evidence" value="ECO:0007669"/>
    <property type="project" value="TreeGrafter"/>
</dbReference>
<evidence type="ECO:0000313" key="2">
    <source>
        <dbReference type="EMBL" id="KAE8312476.1"/>
    </source>
</evidence>
<dbReference type="Proteomes" id="UP000325433">
    <property type="component" value="Unassembled WGS sequence"/>
</dbReference>
<dbReference type="PANTHER" id="PTHR11803:SF58">
    <property type="entry name" value="PROTEIN HMF1-RELATED"/>
    <property type="match status" value="1"/>
</dbReference>
<dbReference type="CDD" id="cd00448">
    <property type="entry name" value="YjgF_YER057c_UK114_family"/>
    <property type="match status" value="1"/>
</dbReference>
<dbReference type="SUPFAM" id="SSF55298">
    <property type="entry name" value="YjgF-like"/>
    <property type="match status" value="1"/>
</dbReference>
<dbReference type="PANTHER" id="PTHR11803">
    <property type="entry name" value="2-IMINOBUTANOATE/2-IMINOPROPANOATE DEAMINASE RIDA"/>
    <property type="match status" value="1"/>
</dbReference>
<dbReference type="AlphaFoldDB" id="A0A5N6VW73"/>
<evidence type="ECO:0000256" key="1">
    <source>
        <dbReference type="ARBA" id="ARBA00010552"/>
    </source>
</evidence>
<dbReference type="EMBL" id="ML738333">
    <property type="protein sequence ID" value="KAE8312476.1"/>
    <property type="molecule type" value="Genomic_DNA"/>
</dbReference>
<dbReference type="Gene3D" id="3.30.1330.40">
    <property type="entry name" value="RutC-like"/>
    <property type="match status" value="2"/>
</dbReference>
<dbReference type="GO" id="GO:0005829">
    <property type="term" value="C:cytosol"/>
    <property type="evidence" value="ECO:0007669"/>
    <property type="project" value="TreeGrafter"/>
</dbReference>
<dbReference type="InterPro" id="IPR006175">
    <property type="entry name" value="YjgF/YER057c/UK114"/>
</dbReference>
<dbReference type="InterPro" id="IPR035959">
    <property type="entry name" value="RutC-like_sf"/>
</dbReference>
<accession>A0A5N6VW73</accession>
<evidence type="ECO:0000313" key="3">
    <source>
        <dbReference type="Proteomes" id="UP000325433"/>
    </source>
</evidence>
<proteinExistence type="inferred from homology"/>